<dbReference type="PANTHER" id="PTHR43540:SF6">
    <property type="entry name" value="ISOCHORISMATASE-LIKE DOMAIN-CONTAINING PROTEIN"/>
    <property type="match status" value="1"/>
</dbReference>
<gene>
    <name evidence="3" type="ORF">JYK14_23390</name>
</gene>
<accession>A0ABT1DCY7</accession>
<dbReference type="InterPro" id="IPR000868">
    <property type="entry name" value="Isochorismatase-like_dom"/>
</dbReference>
<dbReference type="InterPro" id="IPR036380">
    <property type="entry name" value="Isochorismatase-like_sf"/>
</dbReference>
<protein>
    <submittedName>
        <fullName evidence="3">Cysteine hydrolase</fullName>
    </submittedName>
</protein>
<evidence type="ECO:0000313" key="4">
    <source>
        <dbReference type="Proteomes" id="UP001523392"/>
    </source>
</evidence>
<dbReference type="Pfam" id="PF00857">
    <property type="entry name" value="Isochorismatase"/>
    <property type="match status" value="1"/>
</dbReference>
<dbReference type="Gene3D" id="3.40.50.850">
    <property type="entry name" value="Isochorismatase-like"/>
    <property type="match status" value="1"/>
</dbReference>
<sequence>MPRSVTIPARPQPLTAVPEETALIVVDMQNAYLSKGGYLDLCGFDVSGSGPVIEETARLIADCRAAGIPIIYLQNGFSPDLREAGGPGAPVWHKSNALQFMRANEAYAGKLITHGSWDHEIVPEVAPEPGDIVVAKSRYSGFAGTNLEQILHAKRIRNLLLCGVATNVCVESTLRDAYHREFFPVMVTDATGPAGGPAQQAATEFNVTAFFGWLTTRAELKAALMGNAG</sequence>
<dbReference type="Proteomes" id="UP001523392">
    <property type="component" value="Unassembled WGS sequence"/>
</dbReference>
<dbReference type="EMBL" id="JAFIRR010000168">
    <property type="protein sequence ID" value="MCO6419080.1"/>
    <property type="molecule type" value="Genomic_DNA"/>
</dbReference>
<organism evidence="3 4">
    <name type="scientific">Siccirubricoccus soli</name>
    <dbReference type="NCBI Taxonomy" id="2899147"/>
    <lineage>
        <taxon>Bacteria</taxon>
        <taxon>Pseudomonadati</taxon>
        <taxon>Pseudomonadota</taxon>
        <taxon>Alphaproteobacteria</taxon>
        <taxon>Acetobacterales</taxon>
        <taxon>Roseomonadaceae</taxon>
        <taxon>Siccirubricoccus</taxon>
    </lineage>
</organism>
<evidence type="ECO:0000259" key="2">
    <source>
        <dbReference type="Pfam" id="PF00857"/>
    </source>
</evidence>
<dbReference type="PANTHER" id="PTHR43540">
    <property type="entry name" value="PEROXYUREIDOACRYLATE/UREIDOACRYLATE AMIDOHYDROLASE-RELATED"/>
    <property type="match status" value="1"/>
</dbReference>
<dbReference type="InterPro" id="IPR050272">
    <property type="entry name" value="Isochorismatase-like_hydrls"/>
</dbReference>
<dbReference type="CDD" id="cd00431">
    <property type="entry name" value="cysteine_hydrolases"/>
    <property type="match status" value="1"/>
</dbReference>
<evidence type="ECO:0000313" key="3">
    <source>
        <dbReference type="EMBL" id="MCO6419080.1"/>
    </source>
</evidence>
<keyword evidence="1 3" id="KW-0378">Hydrolase</keyword>
<name>A0ABT1DCY7_9PROT</name>
<dbReference type="SUPFAM" id="SSF52499">
    <property type="entry name" value="Isochorismatase-like hydrolases"/>
    <property type="match status" value="1"/>
</dbReference>
<keyword evidence="4" id="KW-1185">Reference proteome</keyword>
<evidence type="ECO:0000256" key="1">
    <source>
        <dbReference type="ARBA" id="ARBA00022801"/>
    </source>
</evidence>
<reference evidence="3 4" key="1">
    <citation type="submission" date="2021-12" db="EMBL/GenBank/DDBJ databases">
        <title>Siccirubricoccus leaddurans sp. nov., a high concentration Zn2+ tolerance bacterium.</title>
        <authorList>
            <person name="Cao Y."/>
        </authorList>
    </citation>
    <scope>NUCLEOTIDE SEQUENCE [LARGE SCALE GENOMIC DNA]</scope>
    <source>
        <strain evidence="3 4">KC 17139</strain>
    </source>
</reference>
<feature type="domain" description="Isochorismatase-like" evidence="2">
    <location>
        <begin position="21"/>
        <end position="218"/>
    </location>
</feature>
<dbReference type="GO" id="GO:0016787">
    <property type="term" value="F:hydrolase activity"/>
    <property type="evidence" value="ECO:0007669"/>
    <property type="project" value="UniProtKB-KW"/>
</dbReference>
<proteinExistence type="predicted"/>
<dbReference type="RefSeq" id="WP_252955701.1">
    <property type="nucleotide sequence ID" value="NZ_JAFIRR010000168.1"/>
</dbReference>
<comment type="caution">
    <text evidence="3">The sequence shown here is derived from an EMBL/GenBank/DDBJ whole genome shotgun (WGS) entry which is preliminary data.</text>
</comment>